<sequence>MRTTVDLPDDLMRKAKCRSAQRGETLKQMFVRLVEKEVGADSSPAPRHRVSLPLVPAKDEATIELSNQQIAELLDQDDAEHLTTDHLKAQ</sequence>
<gene>
    <name evidence="1" type="ORF">GNZ21_00895</name>
</gene>
<dbReference type="EMBL" id="WRPM01000007">
    <property type="protein sequence ID" value="MVT24933.1"/>
    <property type="molecule type" value="Genomic_DNA"/>
</dbReference>
<dbReference type="OrthoDB" id="4557122at2"/>
<protein>
    <recommendedName>
        <fullName evidence="3">Antitoxin</fullName>
    </recommendedName>
</protein>
<name>A0A7K1UEM4_9MICC</name>
<keyword evidence="2" id="KW-1185">Reference proteome</keyword>
<comment type="caution">
    <text evidence="1">The sequence shown here is derived from an EMBL/GenBank/DDBJ whole genome shotgun (WGS) entry which is preliminary data.</text>
</comment>
<dbReference type="Proteomes" id="UP000460157">
    <property type="component" value="Unassembled WGS sequence"/>
</dbReference>
<accession>A0A7K1UEM4</accession>
<evidence type="ECO:0008006" key="3">
    <source>
        <dbReference type="Google" id="ProtNLM"/>
    </source>
</evidence>
<organism evidence="1 2">
    <name type="scientific">Nesterenkonia alkaliphila</name>
    <dbReference type="NCBI Taxonomy" id="1463631"/>
    <lineage>
        <taxon>Bacteria</taxon>
        <taxon>Bacillati</taxon>
        <taxon>Actinomycetota</taxon>
        <taxon>Actinomycetes</taxon>
        <taxon>Micrococcales</taxon>
        <taxon>Micrococcaceae</taxon>
        <taxon>Nesterenkonia</taxon>
    </lineage>
</organism>
<dbReference type="RefSeq" id="WP_157320498.1">
    <property type="nucleotide sequence ID" value="NZ_BMFX01000009.1"/>
</dbReference>
<reference evidence="1 2" key="1">
    <citation type="submission" date="2019-12" db="EMBL/GenBank/DDBJ databases">
        <title>Nesterenkonia muleiensis sp. nov., a novel actinobacterium isolated from sap of Populus euphratica.</title>
        <authorList>
            <person name="Wang R."/>
        </authorList>
    </citation>
    <scope>NUCLEOTIDE SEQUENCE [LARGE SCALE GENOMIC DNA]</scope>
    <source>
        <strain evidence="1 2">F10</strain>
    </source>
</reference>
<evidence type="ECO:0000313" key="1">
    <source>
        <dbReference type="EMBL" id="MVT24933.1"/>
    </source>
</evidence>
<evidence type="ECO:0000313" key="2">
    <source>
        <dbReference type="Proteomes" id="UP000460157"/>
    </source>
</evidence>
<proteinExistence type="predicted"/>
<dbReference type="AlphaFoldDB" id="A0A7K1UEM4"/>